<dbReference type="GO" id="GO:0005762">
    <property type="term" value="C:mitochondrial large ribosomal subunit"/>
    <property type="evidence" value="ECO:0007669"/>
    <property type="project" value="TreeGrafter"/>
</dbReference>
<accession>A0A3M7QY46</accession>
<comment type="caution">
    <text evidence="8">The sequence shown here is derived from an EMBL/GenBank/DDBJ whole genome shotgun (WGS) entry which is preliminary data.</text>
</comment>
<keyword evidence="4" id="KW-0496">Mitochondrion</keyword>
<name>A0A3M7QY46_BRAPC</name>
<dbReference type="EMBL" id="REGN01004740">
    <property type="protein sequence ID" value="RNA16282.1"/>
    <property type="molecule type" value="Genomic_DNA"/>
</dbReference>
<evidence type="ECO:0000256" key="4">
    <source>
        <dbReference type="ARBA" id="ARBA00023128"/>
    </source>
</evidence>
<protein>
    <recommendedName>
        <fullName evidence="7">Large ribosomal subunit protein mL54</fullName>
    </recommendedName>
</protein>
<dbReference type="Pfam" id="PF08561">
    <property type="entry name" value="Ribosomal_L37"/>
    <property type="match status" value="1"/>
</dbReference>
<evidence type="ECO:0000256" key="3">
    <source>
        <dbReference type="ARBA" id="ARBA00022980"/>
    </source>
</evidence>
<keyword evidence="2" id="KW-0809">Transit peptide</keyword>
<dbReference type="OrthoDB" id="6710946at2759"/>
<evidence type="ECO:0000256" key="5">
    <source>
        <dbReference type="ARBA" id="ARBA00023274"/>
    </source>
</evidence>
<dbReference type="InterPro" id="IPR013870">
    <property type="entry name" value="Ribosomal_mL54"/>
</dbReference>
<dbReference type="STRING" id="10195.A0A3M7QY46"/>
<organism evidence="8 9">
    <name type="scientific">Brachionus plicatilis</name>
    <name type="common">Marine rotifer</name>
    <name type="synonym">Brachionus muelleri</name>
    <dbReference type="NCBI Taxonomy" id="10195"/>
    <lineage>
        <taxon>Eukaryota</taxon>
        <taxon>Metazoa</taxon>
        <taxon>Spiralia</taxon>
        <taxon>Gnathifera</taxon>
        <taxon>Rotifera</taxon>
        <taxon>Eurotatoria</taxon>
        <taxon>Monogononta</taxon>
        <taxon>Pseudotrocha</taxon>
        <taxon>Ploima</taxon>
        <taxon>Brachionidae</taxon>
        <taxon>Brachionus</taxon>
    </lineage>
</organism>
<dbReference type="PANTHER" id="PTHR28595:SF1">
    <property type="entry name" value="LARGE RIBOSOMAL SUBUNIT PROTEIN ML54"/>
    <property type="match status" value="1"/>
</dbReference>
<evidence type="ECO:0000256" key="7">
    <source>
        <dbReference type="ARBA" id="ARBA00035179"/>
    </source>
</evidence>
<keyword evidence="9" id="KW-1185">Reference proteome</keyword>
<dbReference type="GO" id="GO:0003735">
    <property type="term" value="F:structural constituent of ribosome"/>
    <property type="evidence" value="ECO:0007669"/>
    <property type="project" value="TreeGrafter"/>
</dbReference>
<evidence type="ECO:0000256" key="1">
    <source>
        <dbReference type="ARBA" id="ARBA00004173"/>
    </source>
</evidence>
<evidence type="ECO:0000256" key="2">
    <source>
        <dbReference type="ARBA" id="ARBA00022946"/>
    </source>
</evidence>
<proteinExistence type="inferred from homology"/>
<keyword evidence="3" id="KW-0689">Ribosomal protein</keyword>
<sequence length="145" mass="16447">MNSKLSFCFERTKNLYQISQRCLAAKAFSGGKLGGGISKKGGAQQVKKVELPVERDATKLATFCCGLNILKTGGEEVAIKPDSEYPEWLWSLSLDKGPSLEEMDPDTMEYWARKRRVALRHKNKLMKNQFPEPFIPKRIKNLRLA</sequence>
<evidence type="ECO:0000313" key="8">
    <source>
        <dbReference type="EMBL" id="RNA16282.1"/>
    </source>
</evidence>
<reference evidence="8 9" key="1">
    <citation type="journal article" date="2018" name="Sci. Rep.">
        <title>Genomic signatures of local adaptation to the degree of environmental predictability in rotifers.</title>
        <authorList>
            <person name="Franch-Gras L."/>
            <person name="Hahn C."/>
            <person name="Garcia-Roger E.M."/>
            <person name="Carmona M.J."/>
            <person name="Serra M."/>
            <person name="Gomez A."/>
        </authorList>
    </citation>
    <scope>NUCLEOTIDE SEQUENCE [LARGE SCALE GENOMIC DNA]</scope>
    <source>
        <strain evidence="8">HYR1</strain>
    </source>
</reference>
<dbReference type="Proteomes" id="UP000276133">
    <property type="component" value="Unassembled WGS sequence"/>
</dbReference>
<keyword evidence="5" id="KW-0687">Ribonucleoprotein</keyword>
<comment type="similarity">
    <text evidence="6">Belongs to the mitochondrion-specific ribosomal protein mL54 family.</text>
</comment>
<comment type="subcellular location">
    <subcellularLocation>
        <location evidence="1">Mitochondrion</location>
    </subcellularLocation>
</comment>
<dbReference type="PANTHER" id="PTHR28595">
    <property type="entry name" value="39S RIBOSOMAL PROTEIN L54, MITOCHONDRIAL"/>
    <property type="match status" value="1"/>
</dbReference>
<evidence type="ECO:0000313" key="9">
    <source>
        <dbReference type="Proteomes" id="UP000276133"/>
    </source>
</evidence>
<dbReference type="AlphaFoldDB" id="A0A3M7QY46"/>
<gene>
    <name evidence="8" type="ORF">BpHYR1_034942</name>
</gene>
<evidence type="ECO:0000256" key="6">
    <source>
        <dbReference type="ARBA" id="ARBA00033752"/>
    </source>
</evidence>